<comment type="similarity">
    <text evidence="1">Belongs to the short-chain dehydrogenases/reductases (SDR) family.</text>
</comment>
<evidence type="ECO:0000256" key="1">
    <source>
        <dbReference type="ARBA" id="ARBA00006484"/>
    </source>
</evidence>
<evidence type="ECO:0000313" key="3">
    <source>
        <dbReference type="EMBL" id="KIJ32525.1"/>
    </source>
</evidence>
<dbReference type="EMBL" id="KN837226">
    <property type="protein sequence ID" value="KIJ32525.1"/>
    <property type="molecule type" value="Genomic_DNA"/>
</dbReference>
<dbReference type="Proteomes" id="UP000054279">
    <property type="component" value="Unassembled WGS sequence"/>
</dbReference>
<dbReference type="SUPFAM" id="SSF51735">
    <property type="entry name" value="NAD(P)-binding Rossmann-fold domains"/>
    <property type="match status" value="1"/>
</dbReference>
<dbReference type="HOGENOM" id="CLU_010194_2_10_1"/>
<keyword evidence="2" id="KW-0560">Oxidoreductase</keyword>
<evidence type="ECO:0000256" key="2">
    <source>
        <dbReference type="ARBA" id="ARBA00023002"/>
    </source>
</evidence>
<dbReference type="OrthoDB" id="1933717at2759"/>
<accession>A0A0C9V4W5</accession>
<reference evidence="3 4" key="1">
    <citation type="submission" date="2014-06" db="EMBL/GenBank/DDBJ databases">
        <title>Evolutionary Origins and Diversification of the Mycorrhizal Mutualists.</title>
        <authorList>
            <consortium name="DOE Joint Genome Institute"/>
            <consortium name="Mycorrhizal Genomics Consortium"/>
            <person name="Kohler A."/>
            <person name="Kuo A."/>
            <person name="Nagy L.G."/>
            <person name="Floudas D."/>
            <person name="Copeland A."/>
            <person name="Barry K.W."/>
            <person name="Cichocki N."/>
            <person name="Veneault-Fourrey C."/>
            <person name="LaButti K."/>
            <person name="Lindquist E.A."/>
            <person name="Lipzen A."/>
            <person name="Lundell T."/>
            <person name="Morin E."/>
            <person name="Murat C."/>
            <person name="Riley R."/>
            <person name="Ohm R."/>
            <person name="Sun H."/>
            <person name="Tunlid A."/>
            <person name="Henrissat B."/>
            <person name="Grigoriev I.V."/>
            <person name="Hibbett D.S."/>
            <person name="Martin F."/>
        </authorList>
    </citation>
    <scope>NUCLEOTIDE SEQUENCE [LARGE SCALE GENOMIC DNA]</scope>
    <source>
        <strain evidence="3 4">SS14</strain>
    </source>
</reference>
<dbReference type="PANTHER" id="PTHR43669">
    <property type="entry name" value="5-KETO-D-GLUCONATE 5-REDUCTASE"/>
    <property type="match status" value="1"/>
</dbReference>
<proteinExistence type="inferred from homology"/>
<dbReference type="AlphaFoldDB" id="A0A0C9V4W5"/>
<dbReference type="PRINTS" id="PR00081">
    <property type="entry name" value="GDHRDH"/>
</dbReference>
<dbReference type="Pfam" id="PF00106">
    <property type="entry name" value="adh_short"/>
    <property type="match status" value="2"/>
</dbReference>
<evidence type="ECO:0008006" key="5">
    <source>
        <dbReference type="Google" id="ProtNLM"/>
    </source>
</evidence>
<dbReference type="CDD" id="cd05233">
    <property type="entry name" value="SDR_c"/>
    <property type="match status" value="1"/>
</dbReference>
<dbReference type="Gene3D" id="3.40.50.720">
    <property type="entry name" value="NAD(P)-binding Rossmann-like Domain"/>
    <property type="match status" value="2"/>
</dbReference>
<dbReference type="PANTHER" id="PTHR43669:SF3">
    <property type="entry name" value="ALCOHOL DEHYDROGENASE, PUTATIVE (AFU_ORTHOLOGUE AFUA_3G03445)-RELATED"/>
    <property type="match status" value="1"/>
</dbReference>
<keyword evidence="4" id="KW-1185">Reference proteome</keyword>
<sequence>MSGTSPKVAIITGASSGIGRASSIAFSTAGWNVVLCARREELKPAAAECLTPTLIIVGDVTSEEDVKRLFEETVKSFGLDFLFNLVLGTVLCTKEAVRQYKKQSPQGARIINNGSISAHTPRPHGISYTSYKHAVTGITKSTTLDGRVFDISVTQIEIGMSMNHLALLIFTTRIIRSTLTTMAKPISVGAMQADGVVCPEAIMGVEYAVDTVIHIVGLPNTVQIVEMDIVRMASSSSIHPWYLFKMSRPTKMPFVGRG</sequence>
<protein>
    <recommendedName>
        <fullName evidence="5">NAD(P)-binding protein</fullName>
    </recommendedName>
</protein>
<dbReference type="InterPro" id="IPR036291">
    <property type="entry name" value="NAD(P)-bd_dom_sf"/>
</dbReference>
<name>A0A0C9V4W5_SPHS4</name>
<dbReference type="InterPro" id="IPR002347">
    <property type="entry name" value="SDR_fam"/>
</dbReference>
<gene>
    <name evidence="3" type="ORF">M422DRAFT_265697</name>
</gene>
<evidence type="ECO:0000313" key="4">
    <source>
        <dbReference type="Proteomes" id="UP000054279"/>
    </source>
</evidence>
<organism evidence="3 4">
    <name type="scientific">Sphaerobolus stellatus (strain SS14)</name>
    <dbReference type="NCBI Taxonomy" id="990650"/>
    <lineage>
        <taxon>Eukaryota</taxon>
        <taxon>Fungi</taxon>
        <taxon>Dikarya</taxon>
        <taxon>Basidiomycota</taxon>
        <taxon>Agaricomycotina</taxon>
        <taxon>Agaricomycetes</taxon>
        <taxon>Phallomycetidae</taxon>
        <taxon>Geastrales</taxon>
        <taxon>Sphaerobolaceae</taxon>
        <taxon>Sphaerobolus</taxon>
    </lineage>
</organism>
<dbReference type="GO" id="GO:0016491">
    <property type="term" value="F:oxidoreductase activity"/>
    <property type="evidence" value="ECO:0007669"/>
    <property type="project" value="UniProtKB-KW"/>
</dbReference>